<keyword evidence="2" id="KW-0677">Repeat</keyword>
<dbReference type="GO" id="GO:0035591">
    <property type="term" value="F:signaling adaptor activity"/>
    <property type="evidence" value="ECO:0007669"/>
    <property type="project" value="TreeGrafter"/>
</dbReference>
<organism evidence="4 5">
    <name type="scientific">Candidatus Alistipes intestinigallinarum</name>
    <dbReference type="NCBI Taxonomy" id="2838440"/>
    <lineage>
        <taxon>Bacteria</taxon>
        <taxon>Pseudomonadati</taxon>
        <taxon>Bacteroidota</taxon>
        <taxon>Bacteroidia</taxon>
        <taxon>Bacteroidales</taxon>
        <taxon>Rikenellaceae</taxon>
        <taxon>Alistipes</taxon>
    </lineage>
</organism>
<evidence type="ECO:0000256" key="1">
    <source>
        <dbReference type="ARBA" id="ARBA00022614"/>
    </source>
</evidence>
<dbReference type="PANTHER" id="PTHR47566">
    <property type="match status" value="1"/>
</dbReference>
<keyword evidence="3" id="KW-0732">Signal</keyword>
<evidence type="ECO:0000256" key="3">
    <source>
        <dbReference type="SAM" id="SignalP"/>
    </source>
</evidence>
<dbReference type="PROSITE" id="PS51257">
    <property type="entry name" value="PROKAR_LIPOPROTEIN"/>
    <property type="match status" value="1"/>
</dbReference>
<dbReference type="Gene3D" id="3.80.10.10">
    <property type="entry name" value="Ribonuclease Inhibitor"/>
    <property type="match status" value="1"/>
</dbReference>
<protein>
    <submittedName>
        <fullName evidence="4">Leucine-rich repeat domain-containing protein</fullName>
    </submittedName>
</protein>
<evidence type="ECO:0000256" key="2">
    <source>
        <dbReference type="ARBA" id="ARBA00022737"/>
    </source>
</evidence>
<comment type="caution">
    <text evidence="4">The sequence shown here is derived from an EMBL/GenBank/DDBJ whole genome shotgun (WGS) entry which is preliminary data.</text>
</comment>
<dbReference type="Proteomes" id="UP000886844">
    <property type="component" value="Unassembled WGS sequence"/>
</dbReference>
<reference evidence="4" key="2">
    <citation type="submission" date="2021-04" db="EMBL/GenBank/DDBJ databases">
        <authorList>
            <person name="Gilroy R."/>
        </authorList>
    </citation>
    <scope>NUCLEOTIDE SEQUENCE</scope>
    <source>
        <strain evidence="4">5134</strain>
    </source>
</reference>
<sequence>MNRSVAGLAFALLATACGLADDPQDERNKSVYPTFFDKTFEAYCIETFDLDGNGRISRYEAQRVRDVSCPGLGIVSLADLREFPNLERLDCSQNAITELDLSPCTRLVRLDCRGNGLVRLDVEGLRGLTEADCRDNALQQLDLTSNGSLGRLDLRRNDLRTLDVSACAATLQADVRENPGLGTVYCRQTQGISFDGGTQLQYR</sequence>
<gene>
    <name evidence="4" type="ORF">H9828_06150</name>
</gene>
<dbReference type="InterPro" id="IPR025875">
    <property type="entry name" value="Leu-rich_rpt_4"/>
</dbReference>
<name>A0A9D1YZW2_9BACT</name>
<dbReference type="InterPro" id="IPR032675">
    <property type="entry name" value="LRR_dom_sf"/>
</dbReference>
<keyword evidence="1" id="KW-0433">Leucine-rich repeat</keyword>
<proteinExistence type="predicted"/>
<dbReference type="AlphaFoldDB" id="A0A9D1YZW2"/>
<dbReference type="Pfam" id="PF12799">
    <property type="entry name" value="LRR_4"/>
    <property type="match status" value="1"/>
</dbReference>
<dbReference type="PANTHER" id="PTHR47566:SF1">
    <property type="entry name" value="PROTEIN NUD1"/>
    <property type="match status" value="1"/>
</dbReference>
<reference evidence="4" key="1">
    <citation type="journal article" date="2021" name="PeerJ">
        <title>Extensive microbial diversity within the chicken gut microbiome revealed by metagenomics and culture.</title>
        <authorList>
            <person name="Gilroy R."/>
            <person name="Ravi A."/>
            <person name="Getino M."/>
            <person name="Pursley I."/>
            <person name="Horton D.L."/>
            <person name="Alikhan N.F."/>
            <person name="Baker D."/>
            <person name="Gharbi K."/>
            <person name="Hall N."/>
            <person name="Watson M."/>
            <person name="Adriaenssens E.M."/>
            <person name="Foster-Nyarko E."/>
            <person name="Jarju S."/>
            <person name="Secka A."/>
            <person name="Antonio M."/>
            <person name="Oren A."/>
            <person name="Chaudhuri R.R."/>
            <person name="La Ragione R."/>
            <person name="Hildebrand F."/>
            <person name="Pallen M.J."/>
        </authorList>
    </citation>
    <scope>NUCLEOTIDE SEQUENCE</scope>
    <source>
        <strain evidence="4">5134</strain>
    </source>
</reference>
<evidence type="ECO:0000313" key="5">
    <source>
        <dbReference type="Proteomes" id="UP000886844"/>
    </source>
</evidence>
<dbReference type="InterPro" id="IPR052574">
    <property type="entry name" value="CDIRP"/>
</dbReference>
<evidence type="ECO:0000313" key="4">
    <source>
        <dbReference type="EMBL" id="HIY68979.1"/>
    </source>
</evidence>
<feature type="chain" id="PRO_5038647456" evidence="3">
    <location>
        <begin position="21"/>
        <end position="203"/>
    </location>
</feature>
<accession>A0A9D1YZW2</accession>
<dbReference type="EMBL" id="DXDA01000052">
    <property type="protein sequence ID" value="HIY68979.1"/>
    <property type="molecule type" value="Genomic_DNA"/>
</dbReference>
<feature type="signal peptide" evidence="3">
    <location>
        <begin position="1"/>
        <end position="20"/>
    </location>
</feature>
<dbReference type="SUPFAM" id="SSF52058">
    <property type="entry name" value="L domain-like"/>
    <property type="match status" value="1"/>
</dbReference>